<dbReference type="SUPFAM" id="SSF52540">
    <property type="entry name" value="P-loop containing nucleoside triphosphate hydrolases"/>
    <property type="match status" value="1"/>
</dbReference>
<comment type="caution">
    <text evidence="3">The sequence shown here is derived from an EMBL/GenBank/DDBJ whole genome shotgun (WGS) entry which is preliminary data.</text>
</comment>
<proteinExistence type="predicted"/>
<dbReference type="CDD" id="cd00267">
    <property type="entry name" value="ABC_ATPase"/>
    <property type="match status" value="1"/>
</dbReference>
<evidence type="ECO:0000259" key="2">
    <source>
        <dbReference type="Pfam" id="PF20469"/>
    </source>
</evidence>
<organism evidence="3">
    <name type="scientific">marine sediment metagenome</name>
    <dbReference type="NCBI Taxonomy" id="412755"/>
    <lineage>
        <taxon>unclassified sequences</taxon>
        <taxon>metagenomes</taxon>
        <taxon>ecological metagenomes</taxon>
    </lineage>
</organism>
<gene>
    <name evidence="3" type="ORF">LCGC14_3119810</name>
</gene>
<feature type="non-terminal residue" evidence="3">
    <location>
        <position position="1"/>
    </location>
</feature>
<dbReference type="InterPro" id="IPR034139">
    <property type="entry name" value="TOPRIM_OLD"/>
</dbReference>
<dbReference type="Pfam" id="PF20469">
    <property type="entry name" value="OLD-like_TOPRIM"/>
    <property type="match status" value="1"/>
</dbReference>
<reference evidence="3" key="1">
    <citation type="journal article" date="2015" name="Nature">
        <title>Complex archaea that bridge the gap between prokaryotes and eukaryotes.</title>
        <authorList>
            <person name="Spang A."/>
            <person name="Saw J.H."/>
            <person name="Jorgensen S.L."/>
            <person name="Zaremba-Niedzwiedzka K."/>
            <person name="Martijn J."/>
            <person name="Lind A.E."/>
            <person name="van Eijk R."/>
            <person name="Schleper C."/>
            <person name="Guy L."/>
            <person name="Ettema T.J."/>
        </authorList>
    </citation>
    <scope>NUCLEOTIDE SEQUENCE</scope>
</reference>
<dbReference type="Gene3D" id="3.40.50.300">
    <property type="entry name" value="P-loop containing nucleotide triphosphate hydrolases"/>
    <property type="match status" value="1"/>
</dbReference>
<dbReference type="AlphaFoldDB" id="A0A0F8W2Z8"/>
<feature type="domain" description="OLD protein-like TOPRIM" evidence="2">
    <location>
        <begin position="118"/>
        <end position="181"/>
    </location>
</feature>
<dbReference type="InterPro" id="IPR027417">
    <property type="entry name" value="P-loop_NTPase"/>
</dbReference>
<dbReference type="PANTHER" id="PTHR43581:SF3">
    <property type="entry name" value="AAA+ ATPASE DOMAIN-CONTAINING PROTEIN"/>
    <property type="match status" value="1"/>
</dbReference>
<dbReference type="InterPro" id="IPR051396">
    <property type="entry name" value="Bact_Antivir_Def_Nuclease"/>
</dbReference>
<dbReference type="PANTHER" id="PTHR43581">
    <property type="entry name" value="ATP/GTP PHOSPHATASE"/>
    <property type="match status" value="1"/>
</dbReference>
<dbReference type="Pfam" id="PF13175">
    <property type="entry name" value="AAA_15"/>
    <property type="match status" value="1"/>
</dbReference>
<evidence type="ECO:0000313" key="3">
    <source>
        <dbReference type="EMBL" id="KKK50958.1"/>
    </source>
</evidence>
<protein>
    <submittedName>
        <fullName evidence="3">Uncharacterized protein</fullName>
    </submittedName>
</protein>
<name>A0A0F8W2Z8_9ZZZZ</name>
<dbReference type="InterPro" id="IPR041685">
    <property type="entry name" value="AAA_GajA/Old/RecF-like"/>
</dbReference>
<dbReference type="EMBL" id="LAZR01067757">
    <property type="protein sequence ID" value="KKK50958.1"/>
    <property type="molecule type" value="Genomic_DNA"/>
</dbReference>
<sequence>FRWYFSFFLVFLVESEGMHKNAILLLDEPGIHLHLQAQFNLINFFQKLKETNQIVYTTHSPFLIDENHLEQVRSVYEDEDGITHITDNNLIPDKKSIFPLQAALSYKTSQVIYQGLKQLLVEGDSDFNYIKSINYILDKTGKETLGKDIVIIPCKSATKIDIYARLFVDLENVPVVLLDSDAEGKRVFDALTDKLFSKNKKNVLKIGDFLNKSYDTEIEDFIGREVLVDCINKNNITKLPVSLDEIEDGTFVDKLVDHCQKNKISFKDKLNWKYEISLKLKNSILSEDSQGIINKITPEKLADYENLIRKINQYAKKKVD</sequence>
<evidence type="ECO:0000259" key="1">
    <source>
        <dbReference type="Pfam" id="PF13175"/>
    </source>
</evidence>
<feature type="domain" description="Endonuclease GajA/Old nuclease/RecF-like AAA" evidence="1">
    <location>
        <begin position="15"/>
        <end position="64"/>
    </location>
</feature>
<accession>A0A0F8W2Z8</accession>